<dbReference type="InterPro" id="IPR026298">
    <property type="entry name" value="Bcl-2_fam"/>
</dbReference>
<evidence type="ECO:0000256" key="11">
    <source>
        <dbReference type="ARBA" id="ARBA00023136"/>
    </source>
</evidence>
<dbReference type="GO" id="GO:0005741">
    <property type="term" value="C:mitochondrial outer membrane"/>
    <property type="evidence" value="ECO:0007669"/>
    <property type="project" value="UniProtKB-SubCell"/>
</dbReference>
<comment type="similarity">
    <text evidence="2">Belongs to the Bcl-2 family.</text>
</comment>
<keyword evidence="16" id="KW-1185">Reference proteome</keyword>
<keyword evidence="4" id="KW-0053">Apoptosis</keyword>
<dbReference type="SMART" id="SM00337">
    <property type="entry name" value="BCL"/>
    <property type="match status" value="1"/>
</dbReference>
<reference evidence="15" key="1">
    <citation type="submission" date="2020-03" db="EMBL/GenBank/DDBJ databases">
        <title>Long-read based genome assembly of a Labrador retriever dog.</title>
        <authorList>
            <person name="Eory L."/>
            <person name="Zhang W."/>
            <person name="Schoenebeck J."/>
        </authorList>
    </citation>
    <scope>NUCLEOTIDE SEQUENCE [LARGE SCALE GENOMIC DNA]</scope>
    <source>
        <strain evidence="15">Labrador retriever</strain>
    </source>
</reference>
<evidence type="ECO:0000256" key="7">
    <source>
        <dbReference type="ARBA" id="ARBA00022833"/>
    </source>
</evidence>
<dbReference type="GO" id="GO:0032469">
    <property type="term" value="P:endoplasmic reticulum calcium ion homeostasis"/>
    <property type="evidence" value="ECO:0007669"/>
    <property type="project" value="UniProtKB-ARBA"/>
</dbReference>
<dbReference type="PROSITE" id="PS01080">
    <property type="entry name" value="BH1"/>
    <property type="match status" value="1"/>
</dbReference>
<evidence type="ECO:0000256" key="3">
    <source>
        <dbReference type="ARBA" id="ARBA00022692"/>
    </source>
</evidence>
<dbReference type="Pfam" id="PF00452">
    <property type="entry name" value="Bcl-2"/>
    <property type="match status" value="1"/>
</dbReference>
<keyword evidence="10" id="KW-0496">Mitochondrion</keyword>
<dbReference type="InterPro" id="IPR046371">
    <property type="entry name" value="Bcl-2_BH1-3"/>
</dbReference>
<dbReference type="GO" id="GO:0046872">
    <property type="term" value="F:metal ion binding"/>
    <property type="evidence" value="ECO:0007669"/>
    <property type="project" value="UniProtKB-KW"/>
</dbReference>
<dbReference type="GO" id="GO:0051649">
    <property type="term" value="P:establishment of localization in cell"/>
    <property type="evidence" value="ECO:0007669"/>
    <property type="project" value="UniProtKB-ARBA"/>
</dbReference>
<evidence type="ECO:0000256" key="5">
    <source>
        <dbReference type="ARBA" id="ARBA00022723"/>
    </source>
</evidence>
<dbReference type="SUPFAM" id="SSF56854">
    <property type="entry name" value="Bcl-2 inhibitors of programmed cell death"/>
    <property type="match status" value="1"/>
</dbReference>
<dbReference type="GO" id="GO:0034220">
    <property type="term" value="P:monoatomic ion transmembrane transport"/>
    <property type="evidence" value="ECO:0007669"/>
    <property type="project" value="UniProtKB-ARBA"/>
</dbReference>
<evidence type="ECO:0000256" key="10">
    <source>
        <dbReference type="ARBA" id="ARBA00023128"/>
    </source>
</evidence>
<evidence type="ECO:0000313" key="15">
    <source>
        <dbReference type="Ensembl" id="ENSCAFP00845032646.1"/>
    </source>
</evidence>
<organism evidence="15 16">
    <name type="scientific">Canis lupus familiaris</name>
    <name type="common">Dog</name>
    <name type="synonym">Canis familiaris</name>
    <dbReference type="NCBI Taxonomy" id="9615"/>
    <lineage>
        <taxon>Eukaryota</taxon>
        <taxon>Metazoa</taxon>
        <taxon>Chordata</taxon>
        <taxon>Craniata</taxon>
        <taxon>Vertebrata</taxon>
        <taxon>Euteleostomi</taxon>
        <taxon>Mammalia</taxon>
        <taxon>Eutheria</taxon>
        <taxon>Laurasiatheria</taxon>
        <taxon>Carnivora</taxon>
        <taxon>Caniformia</taxon>
        <taxon>Canidae</taxon>
        <taxon>Canis</taxon>
    </lineage>
</organism>
<keyword evidence="11" id="KW-0472">Membrane</keyword>
<dbReference type="InterPro" id="IPR020728">
    <property type="entry name" value="Bcl2_BH3_motif_CS"/>
</dbReference>
<dbReference type="Ensembl" id="ENSCAFT00845041630.1">
    <property type="protein sequence ID" value="ENSCAFP00845032646.1"/>
    <property type="gene ID" value="ENSCAFG00845023547.1"/>
</dbReference>
<dbReference type="Proteomes" id="UP000805418">
    <property type="component" value="Chromosome 12"/>
</dbReference>
<keyword evidence="7" id="KW-0862">Zinc</keyword>
<keyword evidence="5" id="KW-0479">Metal-binding</keyword>
<dbReference type="AlphaFoldDB" id="A0A8I3PNV6"/>
<dbReference type="PROSITE" id="PS01258">
    <property type="entry name" value="BH2"/>
    <property type="match status" value="1"/>
</dbReference>
<dbReference type="InterPro" id="IPR020726">
    <property type="entry name" value="Bcl2_BH2_motif_CS"/>
</dbReference>
<evidence type="ECO:0000256" key="13">
    <source>
        <dbReference type="ARBA" id="ARBA00083617"/>
    </source>
</evidence>
<dbReference type="GO" id="GO:0034644">
    <property type="term" value="P:cellular response to UV"/>
    <property type="evidence" value="ECO:0007669"/>
    <property type="project" value="UniProtKB-ARBA"/>
</dbReference>
<dbReference type="CDD" id="cd06845">
    <property type="entry name" value="Bcl-2_like"/>
    <property type="match status" value="1"/>
</dbReference>
<dbReference type="FunFam" id="1.10.437.10:FF:000007">
    <property type="entry name" value="bcl-2 homologous antagonist/killer"/>
    <property type="match status" value="1"/>
</dbReference>
<reference evidence="15" key="2">
    <citation type="submission" date="2025-08" db="UniProtKB">
        <authorList>
            <consortium name="Ensembl"/>
        </authorList>
    </citation>
    <scope>IDENTIFICATION</scope>
    <source>
        <strain evidence="15">Boxer</strain>
    </source>
</reference>
<keyword evidence="6" id="KW-1000">Mitochondrion outer membrane</keyword>
<evidence type="ECO:0000256" key="4">
    <source>
        <dbReference type="ARBA" id="ARBA00022703"/>
    </source>
</evidence>
<keyword evidence="8" id="KW-1133">Transmembrane helix</keyword>
<dbReference type="PANTHER" id="PTHR11256:SF41">
    <property type="entry name" value="BCL-2 HOMOLOGOUS ANTAGONIST_KILLER"/>
    <property type="match status" value="1"/>
</dbReference>
<dbReference type="GO" id="GO:0070059">
    <property type="term" value="P:intrinsic apoptotic signaling pathway in response to endoplasmic reticulum stress"/>
    <property type="evidence" value="ECO:0007669"/>
    <property type="project" value="UniProtKB-ARBA"/>
</dbReference>
<dbReference type="InterPro" id="IPR002475">
    <property type="entry name" value="Bcl2-like"/>
</dbReference>
<dbReference type="GO" id="GO:0097145">
    <property type="term" value="C:BAK complex"/>
    <property type="evidence" value="ECO:0007669"/>
    <property type="project" value="UniProtKB-ARBA"/>
</dbReference>
<dbReference type="GO" id="GO:0001836">
    <property type="term" value="P:release of cytochrome c from mitochondria"/>
    <property type="evidence" value="ECO:0007669"/>
    <property type="project" value="UniProtKB-ARBA"/>
</dbReference>
<evidence type="ECO:0000256" key="12">
    <source>
        <dbReference type="ARBA" id="ARBA00067978"/>
    </source>
</evidence>
<dbReference type="GeneTree" id="ENSGT01130000278292"/>
<comment type="subcellular location">
    <subcellularLocation>
        <location evidence="1">Mitochondrion outer membrane</location>
        <topology evidence="1">Single-pass membrane protein</topology>
    </subcellularLocation>
</comment>
<evidence type="ECO:0000259" key="14">
    <source>
        <dbReference type="SMART" id="SM00337"/>
    </source>
</evidence>
<dbReference type="GO" id="GO:0005783">
    <property type="term" value="C:endoplasmic reticulum"/>
    <property type="evidence" value="ECO:0007669"/>
    <property type="project" value="GOC"/>
</dbReference>
<keyword evidence="3" id="KW-0812">Transmembrane</keyword>
<dbReference type="PROSITE" id="PS01259">
    <property type="entry name" value="BH3"/>
    <property type="match status" value="1"/>
</dbReference>
<evidence type="ECO:0000256" key="8">
    <source>
        <dbReference type="ARBA" id="ARBA00022989"/>
    </source>
</evidence>
<dbReference type="GO" id="GO:0051049">
    <property type="term" value="P:regulation of transport"/>
    <property type="evidence" value="ECO:0007669"/>
    <property type="project" value="UniProtKB-ARBA"/>
</dbReference>
<evidence type="ECO:0000256" key="6">
    <source>
        <dbReference type="ARBA" id="ARBA00022787"/>
    </source>
</evidence>
<sequence length="216" mass="23961">MASGQGPGPPRRECGEAAPSSTSEEQVARDTEEVFRSYVFYRHRQEQEAEGAAVPADPEMVTLPLEPSSTMGQVGRQLAIIGDDINQRYDSEFQAMLQHLQPTAENAYEYFTKIASSSNTHSLFESGINWGRVVALLGFGYRLALHVYQRGLTGFLGQVTRFVADFMLHHCIARWIAQRGGWVAALNLGNGPILNVLIVLSVVLLGQFVVRRFFKS</sequence>
<name>A0A8I3PNV6_CANLF</name>
<dbReference type="InterPro" id="IPR020717">
    <property type="entry name" value="Bcl2_BH1_motif_CS"/>
</dbReference>
<dbReference type="PROSITE" id="PS50062">
    <property type="entry name" value="BCL2_FAMILY"/>
    <property type="match status" value="1"/>
</dbReference>
<evidence type="ECO:0000256" key="1">
    <source>
        <dbReference type="ARBA" id="ARBA00004572"/>
    </source>
</evidence>
<evidence type="ECO:0000256" key="2">
    <source>
        <dbReference type="ARBA" id="ARBA00009458"/>
    </source>
</evidence>
<dbReference type="Gene3D" id="1.10.437.10">
    <property type="entry name" value="Blc2-like"/>
    <property type="match status" value="1"/>
</dbReference>
<dbReference type="OrthoDB" id="6020735at2759"/>
<evidence type="ECO:0000256" key="9">
    <source>
        <dbReference type="ARBA" id="ARBA00022990"/>
    </source>
</evidence>
<reference evidence="15" key="3">
    <citation type="submission" date="2025-09" db="UniProtKB">
        <authorList>
            <consortium name="Ensembl"/>
        </authorList>
    </citation>
    <scope>IDENTIFICATION</scope>
    <source>
        <strain evidence="15">Boxer</strain>
    </source>
</reference>
<keyword evidence="9" id="KW-0007">Acetylation</keyword>
<feature type="domain" description="Bcl-2 Bcl-2 homology region 1-3" evidence="14">
    <location>
        <begin position="78"/>
        <end position="182"/>
    </location>
</feature>
<dbReference type="InterPro" id="IPR036834">
    <property type="entry name" value="Bcl-2-like_sf"/>
</dbReference>
<evidence type="ECO:0000313" key="16">
    <source>
        <dbReference type="Proteomes" id="UP000805418"/>
    </source>
</evidence>
<dbReference type="GO" id="GO:0043065">
    <property type="term" value="P:positive regulation of apoptotic process"/>
    <property type="evidence" value="ECO:0007669"/>
    <property type="project" value="UniProtKB-ARBA"/>
</dbReference>
<gene>
    <name evidence="15" type="primary">BAK1</name>
</gene>
<dbReference type="GO" id="GO:0042802">
    <property type="term" value="F:identical protein binding"/>
    <property type="evidence" value="ECO:0007669"/>
    <property type="project" value="UniProtKB-ARBA"/>
</dbReference>
<accession>A0A8I3PNV6</accession>
<proteinExistence type="inferred from homology"/>
<dbReference type="PANTHER" id="PTHR11256">
    <property type="entry name" value="BCL-2 RELATED"/>
    <property type="match status" value="1"/>
</dbReference>
<protein>
    <recommendedName>
        <fullName evidence="12">Bcl-2 homologous antagonist/killer</fullName>
    </recommendedName>
    <alternativeName>
        <fullName evidence="13">Apoptosis regulator BAK</fullName>
    </alternativeName>
</protein>